<sequence length="101" mass="10709">RRKAHEAFARQCPDPDRIHTGIDRWAKRALVNKALAGKTDSQVSVPEYEPGSYGPGPSFPKAGPDGLLHAHNEGVHCSPGCTASADRNYDALAAIPSSSAM</sequence>
<keyword evidence="3" id="KW-1185">Reference proteome</keyword>
<evidence type="ECO:0000313" key="2">
    <source>
        <dbReference type="EMBL" id="GBN47484.1"/>
    </source>
</evidence>
<feature type="non-terminal residue" evidence="2">
    <location>
        <position position="1"/>
    </location>
</feature>
<evidence type="ECO:0000256" key="1">
    <source>
        <dbReference type="SAM" id="MobiDB-lite"/>
    </source>
</evidence>
<gene>
    <name evidence="2" type="ORF">AVEN_111044_1</name>
</gene>
<feature type="region of interest" description="Disordered" evidence="1">
    <location>
        <begin position="38"/>
        <end position="67"/>
    </location>
</feature>
<reference evidence="2 3" key="1">
    <citation type="journal article" date="2019" name="Sci. Rep.">
        <title>Orb-weaving spider Araneus ventricosus genome elucidates the spidroin gene catalogue.</title>
        <authorList>
            <person name="Kono N."/>
            <person name="Nakamura H."/>
            <person name="Ohtoshi R."/>
            <person name="Moran D.A.P."/>
            <person name="Shinohara A."/>
            <person name="Yoshida Y."/>
            <person name="Fujiwara M."/>
            <person name="Mori M."/>
            <person name="Tomita M."/>
            <person name="Arakawa K."/>
        </authorList>
    </citation>
    <scope>NUCLEOTIDE SEQUENCE [LARGE SCALE GENOMIC DNA]</scope>
</reference>
<dbReference type="Proteomes" id="UP000499080">
    <property type="component" value="Unassembled WGS sequence"/>
</dbReference>
<proteinExistence type="predicted"/>
<accession>A0A4Y2P7U9</accession>
<feature type="compositionally biased region" description="Low complexity" evidence="1">
    <location>
        <begin position="46"/>
        <end position="56"/>
    </location>
</feature>
<dbReference type="EMBL" id="BGPR01213671">
    <property type="protein sequence ID" value="GBN47484.1"/>
    <property type="molecule type" value="Genomic_DNA"/>
</dbReference>
<protein>
    <submittedName>
        <fullName evidence="2">Uncharacterized protein</fullName>
    </submittedName>
</protein>
<organism evidence="2 3">
    <name type="scientific">Araneus ventricosus</name>
    <name type="common">Orbweaver spider</name>
    <name type="synonym">Epeira ventricosa</name>
    <dbReference type="NCBI Taxonomy" id="182803"/>
    <lineage>
        <taxon>Eukaryota</taxon>
        <taxon>Metazoa</taxon>
        <taxon>Ecdysozoa</taxon>
        <taxon>Arthropoda</taxon>
        <taxon>Chelicerata</taxon>
        <taxon>Arachnida</taxon>
        <taxon>Araneae</taxon>
        <taxon>Araneomorphae</taxon>
        <taxon>Entelegynae</taxon>
        <taxon>Araneoidea</taxon>
        <taxon>Araneidae</taxon>
        <taxon>Araneus</taxon>
    </lineage>
</organism>
<comment type="caution">
    <text evidence="2">The sequence shown here is derived from an EMBL/GenBank/DDBJ whole genome shotgun (WGS) entry which is preliminary data.</text>
</comment>
<evidence type="ECO:0000313" key="3">
    <source>
        <dbReference type="Proteomes" id="UP000499080"/>
    </source>
</evidence>
<feature type="non-terminal residue" evidence="2">
    <location>
        <position position="101"/>
    </location>
</feature>
<dbReference type="AlphaFoldDB" id="A0A4Y2P7U9"/>
<name>A0A4Y2P7U9_ARAVE</name>